<comment type="caution">
    <text evidence="1">The sequence shown here is derived from an EMBL/GenBank/DDBJ whole genome shotgun (WGS) entry which is preliminary data.</text>
</comment>
<keyword evidence="1" id="KW-0969">Cilium</keyword>
<dbReference type="EMBL" id="JACEGC010000381">
    <property type="protein sequence ID" value="MBC1198322.1"/>
    <property type="molecule type" value="Genomic_DNA"/>
</dbReference>
<proteinExistence type="predicted"/>
<keyword evidence="1" id="KW-0282">Flagellum</keyword>
<gene>
    <name evidence="1" type="ORF">H0901_24630</name>
</gene>
<dbReference type="AlphaFoldDB" id="A0A841V6J7"/>
<evidence type="ECO:0000313" key="2">
    <source>
        <dbReference type="Proteomes" id="UP000525432"/>
    </source>
</evidence>
<evidence type="ECO:0000313" key="1">
    <source>
        <dbReference type="EMBL" id="MBC1198322.1"/>
    </source>
</evidence>
<organism evidence="1 2">
    <name type="scientific">Microcystis aeruginosa BLCC-F158</name>
    <dbReference type="NCBI Taxonomy" id="2755316"/>
    <lineage>
        <taxon>Bacteria</taxon>
        <taxon>Bacillati</taxon>
        <taxon>Cyanobacteriota</taxon>
        <taxon>Cyanophyceae</taxon>
        <taxon>Oscillatoriophycideae</taxon>
        <taxon>Chroococcales</taxon>
        <taxon>Microcystaceae</taxon>
        <taxon>Microcystis</taxon>
    </lineage>
</organism>
<feature type="non-terminal residue" evidence="1">
    <location>
        <position position="1"/>
    </location>
</feature>
<reference evidence="1 2" key="1">
    <citation type="submission" date="2020-07" db="EMBL/GenBank/DDBJ databases">
        <title>Genomes of two Microcystis aeruginosa (Cyanobacteria) strains from Florida (USA) with disparate toxicogenic potential.</title>
        <authorList>
            <person name="Lefler F.W."/>
            <person name="Barbosa M."/>
            <person name="Berthold D.E."/>
            <person name="Laughinghouse H.D. IV."/>
        </authorList>
    </citation>
    <scope>NUCLEOTIDE SEQUENCE [LARGE SCALE GENOMIC DNA]</scope>
    <source>
        <strain evidence="1 2">BLCCF158</strain>
    </source>
</reference>
<sequence>EKGLQQGLQQGERLVVENLLKARFGNLDPDLSVIIDRILLLPVEEFTPLILNSSRTELIAHFSN</sequence>
<accession>A0A841V6J7</accession>
<protein>
    <submittedName>
        <fullName evidence="1">Flagellar assembly protein H</fullName>
    </submittedName>
</protein>
<keyword evidence="1" id="KW-0966">Cell projection</keyword>
<dbReference type="Proteomes" id="UP000525432">
    <property type="component" value="Unassembled WGS sequence"/>
</dbReference>
<name>A0A841V6J7_MICAE</name>